<dbReference type="InterPro" id="IPR013762">
    <property type="entry name" value="Integrase-like_cat_sf"/>
</dbReference>
<evidence type="ECO:0000313" key="2">
    <source>
        <dbReference type="EMBL" id="KAK0411157.1"/>
    </source>
</evidence>
<evidence type="ECO:0008006" key="4">
    <source>
        <dbReference type="Google" id="ProtNLM"/>
    </source>
</evidence>
<dbReference type="SUPFAM" id="SSF56349">
    <property type="entry name" value="DNA breaking-rejoining enzymes"/>
    <property type="match status" value="1"/>
</dbReference>
<dbReference type="AlphaFoldDB" id="A0AA39HSA8"/>
<sequence length="253" mass="28557">MATKFLSWRKEPKSCVSSSDVLAYLSVVFHESRSASSVSMAAATIKWYFNLMKEHPLESVWIQNFMEGVRRSAPAPVHRSKITSADMSLIASWKSPAPKDRRIIAYVSLLFAGCLRPMEGTSFRRYDLKFTRDGVMLKIEADKANKKGPAKWVPVQRTENSSSSLCAVQLLEAWLQVAAMSEFVFPNLSMPSQHMSYGSARREWKRLAEKLGIKNAVSGAEIGFFAERKPTKYIIRTRNKNYLQGNHPKCPAS</sequence>
<dbReference type="PANTHER" id="PTHR34605:SF4">
    <property type="entry name" value="DNA ADENINE METHYLTRANSFERASE"/>
    <property type="match status" value="1"/>
</dbReference>
<dbReference type="GO" id="GO:0015074">
    <property type="term" value="P:DNA integration"/>
    <property type="evidence" value="ECO:0007669"/>
    <property type="project" value="InterPro"/>
</dbReference>
<organism evidence="2 3">
    <name type="scientific">Steinernema hermaphroditum</name>
    <dbReference type="NCBI Taxonomy" id="289476"/>
    <lineage>
        <taxon>Eukaryota</taxon>
        <taxon>Metazoa</taxon>
        <taxon>Ecdysozoa</taxon>
        <taxon>Nematoda</taxon>
        <taxon>Chromadorea</taxon>
        <taxon>Rhabditida</taxon>
        <taxon>Tylenchina</taxon>
        <taxon>Panagrolaimomorpha</taxon>
        <taxon>Strongyloidoidea</taxon>
        <taxon>Steinernematidae</taxon>
        <taxon>Steinernema</taxon>
    </lineage>
</organism>
<dbReference type="EMBL" id="JAUCMV010000003">
    <property type="protein sequence ID" value="KAK0411157.1"/>
    <property type="molecule type" value="Genomic_DNA"/>
</dbReference>
<keyword evidence="3" id="KW-1185">Reference proteome</keyword>
<keyword evidence="1" id="KW-0233">DNA recombination</keyword>
<dbReference type="GO" id="GO:0003677">
    <property type="term" value="F:DNA binding"/>
    <property type="evidence" value="ECO:0007669"/>
    <property type="project" value="InterPro"/>
</dbReference>
<protein>
    <recommendedName>
        <fullName evidence="4">Tyr recombinase domain-containing protein</fullName>
    </recommendedName>
</protein>
<dbReference type="PANTHER" id="PTHR34605">
    <property type="entry name" value="PHAGE_INTEGRASE DOMAIN-CONTAINING PROTEIN"/>
    <property type="match status" value="1"/>
</dbReference>
<dbReference type="InterPro" id="IPR052925">
    <property type="entry name" value="Phage_Integrase-like_Recomb"/>
</dbReference>
<proteinExistence type="predicted"/>
<evidence type="ECO:0000256" key="1">
    <source>
        <dbReference type="ARBA" id="ARBA00023172"/>
    </source>
</evidence>
<dbReference type="InterPro" id="IPR011010">
    <property type="entry name" value="DNA_brk_join_enz"/>
</dbReference>
<gene>
    <name evidence="2" type="ORF">QR680_005516</name>
</gene>
<evidence type="ECO:0000313" key="3">
    <source>
        <dbReference type="Proteomes" id="UP001175271"/>
    </source>
</evidence>
<accession>A0AA39HSA8</accession>
<comment type="caution">
    <text evidence="2">The sequence shown here is derived from an EMBL/GenBank/DDBJ whole genome shotgun (WGS) entry which is preliminary data.</text>
</comment>
<dbReference type="Proteomes" id="UP001175271">
    <property type="component" value="Unassembled WGS sequence"/>
</dbReference>
<name>A0AA39HSA8_9BILA</name>
<dbReference type="GO" id="GO:0006310">
    <property type="term" value="P:DNA recombination"/>
    <property type="evidence" value="ECO:0007669"/>
    <property type="project" value="UniProtKB-KW"/>
</dbReference>
<reference evidence="2" key="1">
    <citation type="submission" date="2023-06" db="EMBL/GenBank/DDBJ databases">
        <title>Genomic analysis of the entomopathogenic nematode Steinernema hermaphroditum.</title>
        <authorList>
            <person name="Schwarz E.M."/>
            <person name="Heppert J.K."/>
            <person name="Baniya A."/>
            <person name="Schwartz H.T."/>
            <person name="Tan C.-H."/>
            <person name="Antoshechkin I."/>
            <person name="Sternberg P.W."/>
            <person name="Goodrich-Blair H."/>
            <person name="Dillman A.R."/>
        </authorList>
    </citation>
    <scope>NUCLEOTIDE SEQUENCE</scope>
    <source>
        <strain evidence="2">PS9179</strain>
        <tissue evidence="2">Whole animal</tissue>
    </source>
</reference>
<dbReference type="Gene3D" id="1.10.443.10">
    <property type="entry name" value="Intergrase catalytic core"/>
    <property type="match status" value="1"/>
</dbReference>